<evidence type="ECO:0000313" key="3">
    <source>
        <dbReference type="Proteomes" id="UP000830116"/>
    </source>
</evidence>
<sequence length="238" mass="26395">MKNLLIVSILLLSVSCAHKEVEENKINQLDKVGVVAVFDETLPVDLMGSKNEKTADILAWNLNQNLESELTQYFQSLNKQAFAVKVDPTVVETGKVAARGLKNLYLGNRYQGLEQYLVSEAEKQGAQYLVILHPTSSENYPQYKAGYGLRCQNARDELMGYGMMQAQLWNLKTKAVESRTLILPKDLSFKTGKSCSEAAKLPVNSLAEQYKNQIVNLAKKSAEIAISRTGEATSTTTK</sequence>
<gene>
    <name evidence="2" type="ORF">MNR06_08645</name>
</gene>
<dbReference type="EMBL" id="CP093442">
    <property type="protein sequence ID" value="UOE99763.1"/>
    <property type="molecule type" value="Genomic_DNA"/>
</dbReference>
<keyword evidence="1" id="KW-0732">Signal</keyword>
<keyword evidence="3" id="KW-1185">Reference proteome</keyword>
<feature type="chain" id="PRO_5047429324" description="Lipoprotein" evidence="1">
    <location>
        <begin position="20"/>
        <end position="238"/>
    </location>
</feature>
<proteinExistence type="predicted"/>
<dbReference type="RefSeq" id="WP_243534989.1">
    <property type="nucleotide sequence ID" value="NZ_CP093442.1"/>
</dbReference>
<protein>
    <recommendedName>
        <fullName evidence="4">Lipoprotein</fullName>
    </recommendedName>
</protein>
<accession>A0ABY4C4L2</accession>
<evidence type="ECO:0008006" key="4">
    <source>
        <dbReference type="Google" id="ProtNLM"/>
    </source>
</evidence>
<feature type="signal peptide" evidence="1">
    <location>
        <begin position="1"/>
        <end position="19"/>
    </location>
</feature>
<name>A0ABY4C4L2_9BACT</name>
<dbReference type="PROSITE" id="PS51257">
    <property type="entry name" value="PROKAR_LIPOPROTEIN"/>
    <property type="match status" value="1"/>
</dbReference>
<reference evidence="2" key="1">
    <citation type="submission" date="2022-03" db="EMBL/GenBank/DDBJ databases">
        <title>Genome Identification and Characterization of new species Bdellovibrio reynosense LBG001 sp. nov. from a Mexico soil sample.</title>
        <authorList>
            <person name="Camilli A."/>
            <person name="Ajao Y."/>
            <person name="Guo X."/>
        </authorList>
    </citation>
    <scope>NUCLEOTIDE SEQUENCE</scope>
    <source>
        <strain evidence="2">LBG001</strain>
    </source>
</reference>
<organism evidence="2 3">
    <name type="scientific">Bdellovibrio reynosensis</name>
    <dbReference type="NCBI Taxonomy" id="2835041"/>
    <lineage>
        <taxon>Bacteria</taxon>
        <taxon>Pseudomonadati</taxon>
        <taxon>Bdellovibrionota</taxon>
        <taxon>Bdellovibrionia</taxon>
        <taxon>Bdellovibrionales</taxon>
        <taxon>Pseudobdellovibrionaceae</taxon>
        <taxon>Bdellovibrio</taxon>
    </lineage>
</organism>
<evidence type="ECO:0000313" key="2">
    <source>
        <dbReference type="EMBL" id="UOE99763.1"/>
    </source>
</evidence>
<evidence type="ECO:0000256" key="1">
    <source>
        <dbReference type="SAM" id="SignalP"/>
    </source>
</evidence>
<dbReference type="Proteomes" id="UP000830116">
    <property type="component" value="Chromosome"/>
</dbReference>